<keyword evidence="6" id="KW-1185">Reference proteome</keyword>
<feature type="compositionally biased region" description="Low complexity" evidence="4">
    <location>
        <begin position="38"/>
        <end position="52"/>
    </location>
</feature>
<dbReference type="AlphaFoldDB" id="A0A3B0JQ35"/>
<dbReference type="PANTHER" id="PTHR23424:SF23">
    <property type="entry name" value="PROTEIN SAAL1"/>
    <property type="match status" value="1"/>
</dbReference>
<comment type="subcellular location">
    <subcellularLocation>
        <location evidence="1">Nucleus</location>
    </subcellularLocation>
</comment>
<dbReference type="EMBL" id="OUUW01000001">
    <property type="protein sequence ID" value="SPP75779.1"/>
    <property type="molecule type" value="Genomic_DNA"/>
</dbReference>
<gene>
    <name evidence="5" type="ORF">DGUA_6G003651</name>
</gene>
<organism evidence="5 6">
    <name type="scientific">Drosophila guanche</name>
    <name type="common">Fruit fly</name>
    <dbReference type="NCBI Taxonomy" id="7266"/>
    <lineage>
        <taxon>Eukaryota</taxon>
        <taxon>Metazoa</taxon>
        <taxon>Ecdysozoa</taxon>
        <taxon>Arthropoda</taxon>
        <taxon>Hexapoda</taxon>
        <taxon>Insecta</taxon>
        <taxon>Pterygota</taxon>
        <taxon>Neoptera</taxon>
        <taxon>Endopterygota</taxon>
        <taxon>Diptera</taxon>
        <taxon>Brachycera</taxon>
        <taxon>Muscomorpha</taxon>
        <taxon>Ephydroidea</taxon>
        <taxon>Drosophilidae</taxon>
        <taxon>Drosophila</taxon>
        <taxon>Sophophora</taxon>
    </lineage>
</organism>
<proteinExistence type="inferred from homology"/>
<evidence type="ECO:0000256" key="3">
    <source>
        <dbReference type="ARBA" id="ARBA00038401"/>
    </source>
</evidence>
<dbReference type="GO" id="GO:0005654">
    <property type="term" value="C:nucleoplasm"/>
    <property type="evidence" value="ECO:0007669"/>
    <property type="project" value="TreeGrafter"/>
</dbReference>
<dbReference type="InterPro" id="IPR052464">
    <property type="entry name" value="Synovial_Prolif_Regulator"/>
</dbReference>
<dbReference type="OMA" id="YLNICTI"/>
<accession>A0A3B0JQ35</accession>
<sequence length="529" mass="58625">MPNEDVELAAGNGDGNSGVAPRAASCNETLPAEHIQKGNNAGSGSASVSNESDTPPPAHGVKSNDDEPDDENDEELLERMRGDAVGETMYSRRFILLTLMKLSQQEAGSLGQELEDDLCKVWDMSVSPEVVTLLLENDAIELAMYAISGSDDMRLYEILIGLLGNMCAQARCVEQLTSNAEWIETLLKLATCMDTCMLIQLMRVYQYIMVHVTSGKEQFAIDWYVCFAAFDGSARNLGFILQQSVSDDLLTAALKAINAVLASCALVEEENANSTVKLKPFAEVFLVQELCEGVNNSFLRLMRDDQAKLADEVGEEGDGQAVEPDTEEDADVGYESCSPKITCDVEIIQTYLNICTILVQLPEAQASMDVYAPSIINCLSRILEFLLQPLQLIPLGERQEEYLDDVAHIFSRLNYFYQKDAFGNLLEVWSRLRQHIENYTEGNADSNDFEDEDDEAPKEQYVENSSKLLRLLACMLVKAKNAEDIQNLQDIDASKTKLFITALIAEQDVLFSKAHERLSDVLDKKLGQA</sequence>
<name>A0A3B0JQ35_DROGU</name>
<evidence type="ECO:0000313" key="6">
    <source>
        <dbReference type="Proteomes" id="UP000268350"/>
    </source>
</evidence>
<evidence type="ECO:0000256" key="2">
    <source>
        <dbReference type="ARBA" id="ARBA00023242"/>
    </source>
</evidence>
<evidence type="ECO:0000256" key="4">
    <source>
        <dbReference type="SAM" id="MobiDB-lite"/>
    </source>
</evidence>
<feature type="region of interest" description="Disordered" evidence="4">
    <location>
        <begin position="1"/>
        <end position="74"/>
    </location>
</feature>
<keyword evidence="2" id="KW-0539">Nucleus</keyword>
<reference evidence="6" key="1">
    <citation type="submission" date="2018-01" db="EMBL/GenBank/DDBJ databases">
        <authorList>
            <person name="Alioto T."/>
            <person name="Alioto T."/>
        </authorList>
    </citation>
    <scope>NUCLEOTIDE SEQUENCE [LARGE SCALE GENOMIC DNA]</scope>
</reference>
<evidence type="ECO:0000313" key="5">
    <source>
        <dbReference type="EMBL" id="SPP75779.1"/>
    </source>
</evidence>
<dbReference type="PANTHER" id="PTHR23424">
    <property type="entry name" value="SERUM AMYLOID A"/>
    <property type="match status" value="1"/>
</dbReference>
<evidence type="ECO:0000256" key="1">
    <source>
        <dbReference type="ARBA" id="ARBA00004123"/>
    </source>
</evidence>
<dbReference type="OrthoDB" id="2156856at2759"/>
<protein>
    <submittedName>
        <fullName evidence="5">Blast:Protein FAM185A</fullName>
    </submittedName>
</protein>
<dbReference type="Proteomes" id="UP000268350">
    <property type="component" value="Unassembled WGS sequence"/>
</dbReference>
<comment type="similarity">
    <text evidence="3">Belongs to the SAAL1 family.</text>
</comment>